<dbReference type="AlphaFoldDB" id="A0A2W2B9R8"/>
<comment type="caution">
    <text evidence="1">The sequence shown here is derived from an EMBL/GenBank/DDBJ whole genome shotgun (WGS) entry which is preliminary data.</text>
</comment>
<keyword evidence="2" id="KW-1185">Reference proteome</keyword>
<evidence type="ECO:0008006" key="3">
    <source>
        <dbReference type="Google" id="ProtNLM"/>
    </source>
</evidence>
<name>A0A2W2B9R8_9ACTN</name>
<dbReference type="Proteomes" id="UP000248764">
    <property type="component" value="Unassembled WGS sequence"/>
</dbReference>
<proteinExistence type="predicted"/>
<reference evidence="1 2" key="1">
    <citation type="submission" date="2018-01" db="EMBL/GenBank/DDBJ databases">
        <title>Draft genome sequence of Jiangella sp. GTF31.</title>
        <authorList>
            <person name="Sahin N."/>
            <person name="Ay H."/>
            <person name="Saygin H."/>
        </authorList>
    </citation>
    <scope>NUCLEOTIDE SEQUENCE [LARGE SCALE GENOMIC DNA]</scope>
    <source>
        <strain evidence="1 2">GTF31</strain>
    </source>
</reference>
<sequence length="366" mass="40310">MMLLSTVIVDAISRRRRDELQMAIFRRKTKVPDDPRPAIAQFWAWWSEHRDDVLAAFEEKRSDDLIELLRPPVAAIDPSLNWEVSPSSAKRFMLVVSSGGKAELRGLAERWVLAAPDDPDVEFAPVRRADPALFDSVVMKIDDYDVELRELVAGTRVDQQRGRLDVVIHHPLFPLLDKEHRISVAFHGLDAALGEDEAERWIGEVEVSADPPLDAIPVSMLGTVVDQLHPSGDVWALLRGNGRKGPIVAMVRRPLDRVERPLADTHVALLLDYPAGPDGMPGDESLLDDADRIVAQVVGELGGEGPQVVHVGRVTGEGRVVVHLYVDGLEIDTAPVGKVLAQWTHGTAAVQSRPDPGWKAVAPLLR</sequence>
<protein>
    <recommendedName>
        <fullName evidence="3">DUF695 domain-containing protein</fullName>
    </recommendedName>
</protein>
<evidence type="ECO:0000313" key="1">
    <source>
        <dbReference type="EMBL" id="PZF84045.1"/>
    </source>
</evidence>
<accession>A0A2W2B9R8</accession>
<evidence type="ECO:0000313" key="2">
    <source>
        <dbReference type="Proteomes" id="UP000248764"/>
    </source>
</evidence>
<organism evidence="1 2">
    <name type="scientific">Jiangella anatolica</name>
    <dbReference type="NCBI Taxonomy" id="2670374"/>
    <lineage>
        <taxon>Bacteria</taxon>
        <taxon>Bacillati</taxon>
        <taxon>Actinomycetota</taxon>
        <taxon>Actinomycetes</taxon>
        <taxon>Jiangellales</taxon>
        <taxon>Jiangellaceae</taxon>
        <taxon>Jiangella</taxon>
    </lineage>
</organism>
<gene>
    <name evidence="1" type="ORF">C1I92_10395</name>
</gene>
<dbReference type="EMBL" id="POTW01000019">
    <property type="protein sequence ID" value="PZF84045.1"/>
    <property type="molecule type" value="Genomic_DNA"/>
</dbReference>